<name>A0ABQ1NTQ2_9BACI</name>
<dbReference type="EMBL" id="BMCJ01000002">
    <property type="protein sequence ID" value="GGC84900.1"/>
    <property type="molecule type" value="Genomic_DNA"/>
</dbReference>
<dbReference type="InterPro" id="IPR036900">
    <property type="entry name" value="A-D-PHexomutase_C_sf"/>
</dbReference>
<evidence type="ECO:0000313" key="2">
    <source>
        <dbReference type="Proteomes" id="UP000619534"/>
    </source>
</evidence>
<dbReference type="SUPFAM" id="SSF55957">
    <property type="entry name" value="Phosphoglucomutase, C-terminal domain"/>
    <property type="match status" value="1"/>
</dbReference>
<gene>
    <name evidence="1" type="ORF">GCM10007216_14490</name>
</gene>
<sequence>MLGRYLGQANYYKAMKKSEWKTIYSSRLIVEVHEKEDINLPFSKCFEISWRMGAWFCLRPSRTEPKIKYCFGVGEPNILLSEDYINNMVKVILTSVDEIIVQTE</sequence>
<comment type="caution">
    <text evidence="1">The sequence shown here is derived from an EMBL/GenBank/DDBJ whole genome shotgun (WGS) entry which is preliminary data.</text>
</comment>
<keyword evidence="2" id="KW-1185">Reference proteome</keyword>
<proteinExistence type="predicted"/>
<evidence type="ECO:0000313" key="1">
    <source>
        <dbReference type="EMBL" id="GGC84900.1"/>
    </source>
</evidence>
<accession>A0ABQ1NTQ2</accession>
<dbReference type="Proteomes" id="UP000619534">
    <property type="component" value="Unassembled WGS sequence"/>
</dbReference>
<reference evidence="2" key="1">
    <citation type="journal article" date="2019" name="Int. J. Syst. Evol. Microbiol.">
        <title>The Global Catalogue of Microorganisms (GCM) 10K type strain sequencing project: providing services to taxonomists for standard genome sequencing and annotation.</title>
        <authorList>
            <consortium name="The Broad Institute Genomics Platform"/>
            <consortium name="The Broad Institute Genome Sequencing Center for Infectious Disease"/>
            <person name="Wu L."/>
            <person name="Ma J."/>
        </authorList>
    </citation>
    <scope>NUCLEOTIDE SEQUENCE [LARGE SCALE GENOMIC DNA]</scope>
    <source>
        <strain evidence="2">CCM 7282</strain>
    </source>
</reference>
<organism evidence="1 2">
    <name type="scientific">Thalassobacillus devorans</name>
    <dbReference type="NCBI Taxonomy" id="279813"/>
    <lineage>
        <taxon>Bacteria</taxon>
        <taxon>Bacillati</taxon>
        <taxon>Bacillota</taxon>
        <taxon>Bacilli</taxon>
        <taxon>Bacillales</taxon>
        <taxon>Bacillaceae</taxon>
        <taxon>Thalassobacillus</taxon>
    </lineage>
</organism>
<protein>
    <submittedName>
        <fullName evidence="1">Uncharacterized protein</fullName>
    </submittedName>
</protein>